<gene>
    <name evidence="10" type="ORF">F9278_45610</name>
</gene>
<dbReference type="PANTHER" id="PTHR11795:SF450">
    <property type="entry name" value="ABC TRANSPORTER PERMEASE PROTEIN"/>
    <property type="match status" value="1"/>
</dbReference>
<reference evidence="10 11" key="1">
    <citation type="submission" date="2019-10" db="EMBL/GenBank/DDBJ databases">
        <title>Streptomyces sp. strain GY16 isolated from leaves of Broussonetia papyrifera.</title>
        <authorList>
            <person name="Mo P."/>
        </authorList>
    </citation>
    <scope>NUCLEOTIDE SEQUENCE [LARGE SCALE GENOMIC DNA]</scope>
    <source>
        <strain evidence="10 11">GY16</strain>
    </source>
</reference>
<feature type="transmembrane region" description="Helical" evidence="9">
    <location>
        <begin position="7"/>
        <end position="28"/>
    </location>
</feature>
<dbReference type="PANTHER" id="PTHR11795">
    <property type="entry name" value="BRANCHED-CHAIN AMINO ACID TRANSPORT SYSTEM PERMEASE PROTEIN LIVH"/>
    <property type="match status" value="1"/>
</dbReference>
<keyword evidence="2" id="KW-0813">Transport</keyword>
<dbReference type="GO" id="GO:0022857">
    <property type="term" value="F:transmembrane transporter activity"/>
    <property type="evidence" value="ECO:0007669"/>
    <property type="project" value="InterPro"/>
</dbReference>
<evidence type="ECO:0000256" key="6">
    <source>
        <dbReference type="ARBA" id="ARBA00022989"/>
    </source>
</evidence>
<dbReference type="KEGG" id="sphv:F9278_45610"/>
<dbReference type="CDD" id="cd06582">
    <property type="entry name" value="TM_PBP1_LivH_like"/>
    <property type="match status" value="1"/>
</dbReference>
<evidence type="ECO:0000313" key="10">
    <source>
        <dbReference type="EMBL" id="QFR02223.1"/>
    </source>
</evidence>
<dbReference type="InterPro" id="IPR001851">
    <property type="entry name" value="ABC_transp_permease"/>
</dbReference>
<evidence type="ECO:0000256" key="8">
    <source>
        <dbReference type="ARBA" id="ARBA00037998"/>
    </source>
</evidence>
<dbReference type="EMBL" id="CP045096">
    <property type="protein sequence ID" value="QFR02223.1"/>
    <property type="molecule type" value="Genomic_DNA"/>
</dbReference>
<evidence type="ECO:0000256" key="7">
    <source>
        <dbReference type="ARBA" id="ARBA00023136"/>
    </source>
</evidence>
<keyword evidence="5" id="KW-0029">Amino-acid transport</keyword>
<evidence type="ECO:0000256" key="5">
    <source>
        <dbReference type="ARBA" id="ARBA00022970"/>
    </source>
</evidence>
<keyword evidence="11" id="KW-1185">Reference proteome</keyword>
<proteinExistence type="inferred from homology"/>
<dbReference type="RefSeq" id="WP_152173543.1">
    <property type="nucleotide sequence ID" value="NZ_CP045096.1"/>
</dbReference>
<evidence type="ECO:0000256" key="9">
    <source>
        <dbReference type="SAM" id="Phobius"/>
    </source>
</evidence>
<dbReference type="InterPro" id="IPR052157">
    <property type="entry name" value="BCAA_transport_permease"/>
</dbReference>
<feature type="transmembrane region" description="Helical" evidence="9">
    <location>
        <begin position="34"/>
        <end position="51"/>
    </location>
</feature>
<feature type="transmembrane region" description="Helical" evidence="9">
    <location>
        <begin position="137"/>
        <end position="156"/>
    </location>
</feature>
<dbReference type="Proteomes" id="UP000327294">
    <property type="component" value="Chromosome"/>
</dbReference>
<evidence type="ECO:0000256" key="2">
    <source>
        <dbReference type="ARBA" id="ARBA00022448"/>
    </source>
</evidence>
<keyword evidence="4 9" id="KW-0812">Transmembrane</keyword>
<feature type="transmembrane region" description="Helical" evidence="9">
    <location>
        <begin position="185"/>
        <end position="207"/>
    </location>
</feature>
<feature type="transmembrane region" description="Helical" evidence="9">
    <location>
        <begin position="219"/>
        <end position="247"/>
    </location>
</feature>
<feature type="transmembrane region" description="Helical" evidence="9">
    <location>
        <begin position="259"/>
        <end position="281"/>
    </location>
</feature>
<evidence type="ECO:0000313" key="11">
    <source>
        <dbReference type="Proteomes" id="UP000327294"/>
    </source>
</evidence>
<keyword evidence="6 9" id="KW-1133">Transmembrane helix</keyword>
<evidence type="ECO:0000256" key="1">
    <source>
        <dbReference type="ARBA" id="ARBA00004651"/>
    </source>
</evidence>
<protein>
    <submittedName>
        <fullName evidence="10">Branched-chain amino acid ABC transporter permease</fullName>
    </submittedName>
</protein>
<accession>A0A5P8KHG4</accession>
<comment type="subcellular location">
    <subcellularLocation>
        <location evidence="1">Cell membrane</location>
        <topology evidence="1">Multi-pass membrane protein</topology>
    </subcellularLocation>
</comment>
<dbReference type="GO" id="GO:0006865">
    <property type="term" value="P:amino acid transport"/>
    <property type="evidence" value="ECO:0007669"/>
    <property type="project" value="UniProtKB-KW"/>
</dbReference>
<feature type="transmembrane region" description="Helical" evidence="9">
    <location>
        <begin position="58"/>
        <end position="81"/>
    </location>
</feature>
<dbReference type="AlphaFoldDB" id="A0A5P8KHG4"/>
<evidence type="ECO:0000256" key="3">
    <source>
        <dbReference type="ARBA" id="ARBA00022475"/>
    </source>
</evidence>
<evidence type="ECO:0000256" key="4">
    <source>
        <dbReference type="ARBA" id="ARBA00022692"/>
    </source>
</evidence>
<keyword evidence="3" id="KW-1003">Cell membrane</keyword>
<sequence>MTRLLELLAVGLSLGMLYALIAMGFVIIYKGTRVVNFAQGSLLALGAYAVARIAPSAGFWAASVAGIVITVAGSLLIRFLLSRARGHDHMALAIATIGVDVVLTTELTRRIGPDVLSMLDPWGAATVRLGGVTVPQARIAAMAVAVVTLGLLLMLFRYTGWGVAMRAASADAEAASLMGIRLGRVATVSWMIGGALAAGAGVFMSTFPSAGLDSHASTIALAAIPAIILGGLDSTHGAIVGGITVGMAKSLTAGYGSELGFLGAGFGDVMPYVLMVAVLMWRPSGLFGTREFIRV</sequence>
<keyword evidence="7 9" id="KW-0472">Membrane</keyword>
<organism evidence="10 11">
    <name type="scientific">Streptomyces phaeolivaceus</name>
    <dbReference type="NCBI Taxonomy" id="2653200"/>
    <lineage>
        <taxon>Bacteria</taxon>
        <taxon>Bacillati</taxon>
        <taxon>Actinomycetota</taxon>
        <taxon>Actinomycetes</taxon>
        <taxon>Kitasatosporales</taxon>
        <taxon>Streptomycetaceae</taxon>
        <taxon>Streptomyces</taxon>
    </lineage>
</organism>
<dbReference type="GO" id="GO:0005886">
    <property type="term" value="C:plasma membrane"/>
    <property type="evidence" value="ECO:0007669"/>
    <property type="project" value="UniProtKB-SubCell"/>
</dbReference>
<comment type="similarity">
    <text evidence="8">Belongs to the binding-protein-dependent transport system permease family. LivHM subfamily.</text>
</comment>
<name>A0A5P8KHG4_9ACTN</name>
<dbReference type="Pfam" id="PF02653">
    <property type="entry name" value="BPD_transp_2"/>
    <property type="match status" value="1"/>
</dbReference>